<evidence type="ECO:0000313" key="2">
    <source>
        <dbReference type="EMBL" id="OYQ44271.1"/>
    </source>
</evidence>
<accession>A0A255ZS68</accession>
<dbReference type="EMBL" id="NOXV01000160">
    <property type="protein sequence ID" value="OYQ44271.1"/>
    <property type="molecule type" value="Genomic_DNA"/>
</dbReference>
<evidence type="ECO:0000256" key="1">
    <source>
        <dbReference type="SAM" id="MobiDB-lite"/>
    </source>
</evidence>
<name>A0A255ZS68_9FLAO</name>
<gene>
    <name evidence="2" type="ORF">CHU92_02630</name>
</gene>
<dbReference type="AlphaFoldDB" id="A0A255ZS68"/>
<comment type="caution">
    <text evidence="2">The sequence shown here is derived from an EMBL/GenBank/DDBJ whole genome shotgun (WGS) entry which is preliminary data.</text>
</comment>
<reference evidence="2 3" key="1">
    <citation type="submission" date="2017-07" db="EMBL/GenBank/DDBJ databases">
        <title>Flavobacterium cyanobacteriorum sp. nov., isolated from cyanobacterial aggregates in a eutrophic lake.</title>
        <authorList>
            <person name="Cai H."/>
        </authorList>
    </citation>
    <scope>NUCLEOTIDE SEQUENCE [LARGE SCALE GENOMIC DNA]</scope>
    <source>
        <strain evidence="2 3">TH021</strain>
    </source>
</reference>
<sequence length="78" mass="8483">ISPRRHKRGGGEDAASIGARPTQQRLPVTAGHKAHISQEGHYTSGLFAENNIKISILFICPPVRTLSFPAKHDVNGRD</sequence>
<proteinExistence type="predicted"/>
<feature type="non-terminal residue" evidence="2">
    <location>
        <position position="1"/>
    </location>
</feature>
<feature type="region of interest" description="Disordered" evidence="1">
    <location>
        <begin position="1"/>
        <end position="25"/>
    </location>
</feature>
<protein>
    <submittedName>
        <fullName evidence="2">Uncharacterized protein</fullName>
    </submittedName>
</protein>
<dbReference type="Proteomes" id="UP000216605">
    <property type="component" value="Unassembled WGS sequence"/>
</dbReference>
<dbReference type="RefSeq" id="WP_207759796.1">
    <property type="nucleotide sequence ID" value="NZ_NOXV01000160.1"/>
</dbReference>
<organism evidence="2 3">
    <name type="scientific">Flavobacterium cyanobacteriorum</name>
    <dbReference type="NCBI Taxonomy" id="2022802"/>
    <lineage>
        <taxon>Bacteria</taxon>
        <taxon>Pseudomonadati</taxon>
        <taxon>Bacteroidota</taxon>
        <taxon>Flavobacteriia</taxon>
        <taxon>Flavobacteriales</taxon>
        <taxon>Flavobacteriaceae</taxon>
        <taxon>Flavobacterium</taxon>
    </lineage>
</organism>
<evidence type="ECO:0000313" key="3">
    <source>
        <dbReference type="Proteomes" id="UP000216605"/>
    </source>
</evidence>
<keyword evidence="3" id="KW-1185">Reference proteome</keyword>